<dbReference type="AlphaFoldDB" id="W9SUM3"/>
<feature type="region of interest" description="Disordered" evidence="1">
    <location>
        <begin position="1"/>
        <end position="22"/>
    </location>
</feature>
<reference evidence="3" key="1">
    <citation type="submission" date="2013-01" db="EMBL/GenBank/DDBJ databases">
        <title>Draft Genome Sequence of a Mulberry Tree, Morus notabilis C.K. Schneid.</title>
        <authorList>
            <person name="He N."/>
            <person name="Zhao S."/>
        </authorList>
    </citation>
    <scope>NUCLEOTIDE SEQUENCE</scope>
</reference>
<sequence length="112" mass="12738">MVSKRVSVSNAHRHTSASSPPNMCDYDVILGMDFLSKYSASIKSGHRKVVSEPEGEETFVFMGESRKRPKMFLSTLQEKGVFATTFCRRKNPHVIANNDFYDDVSSQICRRK</sequence>
<evidence type="ECO:0000313" key="2">
    <source>
        <dbReference type="EMBL" id="EXC27876.1"/>
    </source>
</evidence>
<gene>
    <name evidence="2" type="ORF">L484_009199</name>
</gene>
<feature type="compositionally biased region" description="Polar residues" evidence="1">
    <location>
        <begin position="1"/>
        <end position="21"/>
    </location>
</feature>
<dbReference type="EMBL" id="KE346156">
    <property type="protein sequence ID" value="EXC27876.1"/>
    <property type="molecule type" value="Genomic_DNA"/>
</dbReference>
<dbReference type="Pfam" id="PF08284">
    <property type="entry name" value="RVP_2"/>
    <property type="match status" value="1"/>
</dbReference>
<accession>W9SUM3</accession>
<evidence type="ECO:0000313" key="3">
    <source>
        <dbReference type="Proteomes" id="UP000030645"/>
    </source>
</evidence>
<name>W9SUM3_9ROSA</name>
<organism evidence="2 3">
    <name type="scientific">Morus notabilis</name>
    <dbReference type="NCBI Taxonomy" id="981085"/>
    <lineage>
        <taxon>Eukaryota</taxon>
        <taxon>Viridiplantae</taxon>
        <taxon>Streptophyta</taxon>
        <taxon>Embryophyta</taxon>
        <taxon>Tracheophyta</taxon>
        <taxon>Spermatophyta</taxon>
        <taxon>Magnoliopsida</taxon>
        <taxon>eudicotyledons</taxon>
        <taxon>Gunneridae</taxon>
        <taxon>Pentapetalae</taxon>
        <taxon>rosids</taxon>
        <taxon>fabids</taxon>
        <taxon>Rosales</taxon>
        <taxon>Moraceae</taxon>
        <taxon>Moreae</taxon>
        <taxon>Morus</taxon>
    </lineage>
</organism>
<proteinExistence type="predicted"/>
<dbReference type="Proteomes" id="UP000030645">
    <property type="component" value="Unassembled WGS sequence"/>
</dbReference>
<protein>
    <submittedName>
        <fullName evidence="2">Uncharacterized protein</fullName>
    </submittedName>
</protein>
<dbReference type="Gene3D" id="2.40.70.10">
    <property type="entry name" value="Acid Proteases"/>
    <property type="match status" value="1"/>
</dbReference>
<dbReference type="InterPro" id="IPR021109">
    <property type="entry name" value="Peptidase_aspartic_dom_sf"/>
</dbReference>
<keyword evidence="3" id="KW-1185">Reference proteome</keyword>
<evidence type="ECO:0000256" key="1">
    <source>
        <dbReference type="SAM" id="MobiDB-lite"/>
    </source>
</evidence>